<keyword evidence="1" id="KW-1133">Transmembrane helix</keyword>
<name>A0A1F8CV85_9BACT</name>
<dbReference type="EMBL" id="MGHY01000008">
    <property type="protein sequence ID" value="OGM79739.1"/>
    <property type="molecule type" value="Genomic_DNA"/>
</dbReference>
<feature type="transmembrane region" description="Helical" evidence="1">
    <location>
        <begin position="12"/>
        <end position="33"/>
    </location>
</feature>
<gene>
    <name evidence="2" type="ORF">A2382_03240</name>
</gene>
<sequence>MFGHINRKTKKVSIVVIIIFVIFLLSLASYLIYNKYNLKVSVSLQPNAQPNSTLNDTQGALGSDFNKSARDTRRKMDVSDIAVATKLYINENGLPSDFPTQPTCIGISSTCYDLFSLKGKYYFSNYISVLPKDPLTGSSATIGYSIWLVDKNTIKVSAQGEIEEQIFKLVTLDTSKKAD</sequence>
<comment type="caution">
    <text evidence="2">The sequence shown here is derived from an EMBL/GenBank/DDBJ whole genome shotgun (WGS) entry which is preliminary data.</text>
</comment>
<dbReference type="Proteomes" id="UP000178999">
    <property type="component" value="Unassembled WGS sequence"/>
</dbReference>
<accession>A0A1F8CV85</accession>
<keyword evidence="1" id="KW-0472">Membrane</keyword>
<reference evidence="2 3" key="1">
    <citation type="journal article" date="2016" name="Nat. Commun.">
        <title>Thousands of microbial genomes shed light on interconnected biogeochemical processes in an aquifer system.</title>
        <authorList>
            <person name="Anantharaman K."/>
            <person name="Brown C.T."/>
            <person name="Hug L.A."/>
            <person name="Sharon I."/>
            <person name="Castelle C.J."/>
            <person name="Probst A.J."/>
            <person name="Thomas B.C."/>
            <person name="Singh A."/>
            <person name="Wilkins M.J."/>
            <person name="Karaoz U."/>
            <person name="Brodie E.L."/>
            <person name="Williams K.H."/>
            <person name="Hubbard S.S."/>
            <person name="Banfield J.F."/>
        </authorList>
    </citation>
    <scope>NUCLEOTIDE SEQUENCE [LARGE SCALE GENOMIC DNA]</scope>
</reference>
<keyword evidence="1" id="KW-0812">Transmembrane</keyword>
<dbReference type="AlphaFoldDB" id="A0A1F8CV85"/>
<evidence type="ECO:0000313" key="2">
    <source>
        <dbReference type="EMBL" id="OGM79739.1"/>
    </source>
</evidence>
<evidence type="ECO:0000256" key="1">
    <source>
        <dbReference type="SAM" id="Phobius"/>
    </source>
</evidence>
<protein>
    <submittedName>
        <fullName evidence="2">Uncharacterized protein</fullName>
    </submittedName>
</protein>
<dbReference type="STRING" id="1802538.A2382_03240"/>
<evidence type="ECO:0000313" key="3">
    <source>
        <dbReference type="Proteomes" id="UP000178999"/>
    </source>
</evidence>
<proteinExistence type="predicted"/>
<organism evidence="2 3">
    <name type="scientific">Candidatus Woesebacteria bacterium RIFOXYB1_FULL_38_16</name>
    <dbReference type="NCBI Taxonomy" id="1802538"/>
    <lineage>
        <taxon>Bacteria</taxon>
        <taxon>Candidatus Woeseibacteriota</taxon>
    </lineage>
</organism>